<proteinExistence type="predicted"/>
<sequence length="131" mass="13287">MFLGKALARHVGRIQPGLGVGAPHPRVHLHAGVHDGAVVEGQGLIDELALVDVPHLAPALTPRAHAAGALEAATFLDSIDLDSGLTEGGRNVEGISCGPARAGFCQAGEKHAQVPDGVGGGDEFLFYGSTV</sequence>
<gene>
    <name evidence="1" type="ORF">FQK23_03085</name>
</gene>
<dbReference type="Proteomes" id="UP000320531">
    <property type="component" value="Unassembled WGS sequence"/>
</dbReference>
<accession>A0A558GK34</accession>
<reference evidence="1 2" key="1">
    <citation type="submission" date="2019-07" db="EMBL/GenBank/DDBJ databases">
        <title>Draft genome of C. aurimucosum strain 14-2523.</title>
        <authorList>
            <person name="Pacheco L.G.C."/>
            <person name="Aguiar E.R.G.R."/>
            <person name="Navas J."/>
            <person name="Santos C.S."/>
            <person name="Rocha D.J.P.G."/>
        </authorList>
    </citation>
    <scope>NUCLEOTIDE SEQUENCE [LARGE SCALE GENOMIC DNA]</scope>
    <source>
        <strain evidence="1 2">14-2523</strain>
    </source>
</reference>
<dbReference type="EMBL" id="VMTY01000007">
    <property type="protein sequence ID" value="TVU57213.1"/>
    <property type="molecule type" value="Genomic_DNA"/>
</dbReference>
<protein>
    <submittedName>
        <fullName evidence="1">Uncharacterized protein</fullName>
    </submittedName>
</protein>
<comment type="caution">
    <text evidence="1">The sequence shown here is derived from an EMBL/GenBank/DDBJ whole genome shotgun (WGS) entry which is preliminary data.</text>
</comment>
<name>A0A558GK34_9CORY</name>
<evidence type="ECO:0000313" key="1">
    <source>
        <dbReference type="EMBL" id="TVU57213.1"/>
    </source>
</evidence>
<dbReference type="AlphaFoldDB" id="A0A558GK34"/>
<evidence type="ECO:0000313" key="2">
    <source>
        <dbReference type="Proteomes" id="UP000320531"/>
    </source>
</evidence>
<organism evidence="1 2">
    <name type="scientific">Corynebacterium aurimucosum</name>
    <dbReference type="NCBI Taxonomy" id="169292"/>
    <lineage>
        <taxon>Bacteria</taxon>
        <taxon>Bacillati</taxon>
        <taxon>Actinomycetota</taxon>
        <taxon>Actinomycetes</taxon>
        <taxon>Mycobacteriales</taxon>
        <taxon>Corynebacteriaceae</taxon>
        <taxon>Corynebacterium</taxon>
    </lineage>
</organism>